<dbReference type="AlphaFoldDB" id="A0A5B7G256"/>
<reference evidence="1 2" key="1">
    <citation type="submission" date="2019-05" db="EMBL/GenBank/DDBJ databases">
        <title>Another draft genome of Portunus trituberculatus and its Hox gene families provides insights of decapod evolution.</title>
        <authorList>
            <person name="Jeong J.-H."/>
            <person name="Song I."/>
            <person name="Kim S."/>
            <person name="Choi T."/>
            <person name="Kim D."/>
            <person name="Ryu S."/>
            <person name="Kim W."/>
        </authorList>
    </citation>
    <scope>NUCLEOTIDE SEQUENCE [LARGE SCALE GENOMIC DNA]</scope>
    <source>
        <tissue evidence="1">Muscle</tissue>
    </source>
</reference>
<dbReference type="Proteomes" id="UP000324222">
    <property type="component" value="Unassembled WGS sequence"/>
</dbReference>
<protein>
    <submittedName>
        <fullName evidence="1">Uncharacterized protein</fullName>
    </submittedName>
</protein>
<proteinExistence type="predicted"/>
<keyword evidence="2" id="KW-1185">Reference proteome</keyword>
<evidence type="ECO:0000313" key="1">
    <source>
        <dbReference type="EMBL" id="MPC51228.1"/>
    </source>
</evidence>
<evidence type="ECO:0000313" key="2">
    <source>
        <dbReference type="Proteomes" id="UP000324222"/>
    </source>
</evidence>
<dbReference type="EMBL" id="VSRR010010046">
    <property type="protein sequence ID" value="MPC51228.1"/>
    <property type="molecule type" value="Genomic_DNA"/>
</dbReference>
<organism evidence="1 2">
    <name type="scientific">Portunus trituberculatus</name>
    <name type="common">Swimming crab</name>
    <name type="synonym">Neptunus trituberculatus</name>
    <dbReference type="NCBI Taxonomy" id="210409"/>
    <lineage>
        <taxon>Eukaryota</taxon>
        <taxon>Metazoa</taxon>
        <taxon>Ecdysozoa</taxon>
        <taxon>Arthropoda</taxon>
        <taxon>Crustacea</taxon>
        <taxon>Multicrustacea</taxon>
        <taxon>Malacostraca</taxon>
        <taxon>Eumalacostraca</taxon>
        <taxon>Eucarida</taxon>
        <taxon>Decapoda</taxon>
        <taxon>Pleocyemata</taxon>
        <taxon>Brachyura</taxon>
        <taxon>Eubrachyura</taxon>
        <taxon>Portunoidea</taxon>
        <taxon>Portunidae</taxon>
        <taxon>Portuninae</taxon>
        <taxon>Portunus</taxon>
    </lineage>
</organism>
<sequence>MVLARFLPPPLEGHITWGGHVRPCLSLSKPRCSHIGRLHASSLQDVQEWKGEDCRGWNIIHLLQNESALFCFSAKYYAVLHERTYADLHYRCPAQPNGGERRQENVFSTLASSRPLVWAAGPGRVKRDRRKGWQPWLKQQLQREVGETGGE</sequence>
<gene>
    <name evidence="1" type="ORF">E2C01_045072</name>
</gene>
<accession>A0A5B7G256</accession>
<comment type="caution">
    <text evidence="1">The sequence shown here is derived from an EMBL/GenBank/DDBJ whole genome shotgun (WGS) entry which is preliminary data.</text>
</comment>
<name>A0A5B7G256_PORTR</name>